<feature type="coiled-coil region" evidence="1">
    <location>
        <begin position="401"/>
        <end position="435"/>
    </location>
</feature>
<dbReference type="CDD" id="cd11579">
    <property type="entry name" value="Glyco_tran_WbsX"/>
    <property type="match status" value="1"/>
</dbReference>
<dbReference type="Pfam" id="PF14307">
    <property type="entry name" value="Glyco_tran_WbsX"/>
    <property type="match status" value="1"/>
</dbReference>
<dbReference type="AlphaFoldDB" id="A0A934KHZ0"/>
<reference evidence="2 3" key="1">
    <citation type="submission" date="2020-10" db="EMBL/GenBank/DDBJ databases">
        <title>Ca. Dormibacterota MAGs.</title>
        <authorList>
            <person name="Montgomery K."/>
        </authorList>
    </citation>
    <scope>NUCLEOTIDE SEQUENCE [LARGE SCALE GENOMIC DNA]</scope>
    <source>
        <strain evidence="2">Mitchell_Peninsula_5</strain>
    </source>
</reference>
<protein>
    <submittedName>
        <fullName evidence="2">Glycoside hydrolase family 99-like domain-containing protein</fullName>
    </submittedName>
</protein>
<accession>A0A934KHZ0</accession>
<dbReference type="GO" id="GO:0016787">
    <property type="term" value="F:hydrolase activity"/>
    <property type="evidence" value="ECO:0007669"/>
    <property type="project" value="UniProtKB-KW"/>
</dbReference>
<dbReference type="Proteomes" id="UP000614410">
    <property type="component" value="Unassembled WGS sequence"/>
</dbReference>
<dbReference type="PANTHER" id="PTHR41244:SF1">
    <property type="entry name" value="GLYCOSYLTRANSFERASE"/>
    <property type="match status" value="1"/>
</dbReference>
<keyword evidence="1" id="KW-0175">Coiled coil</keyword>
<dbReference type="Gene3D" id="3.20.20.80">
    <property type="entry name" value="Glycosidases"/>
    <property type="match status" value="1"/>
</dbReference>
<dbReference type="InterPro" id="IPR032719">
    <property type="entry name" value="WbsX"/>
</dbReference>
<organism evidence="2 3">
    <name type="scientific">Candidatus Amunia macphersoniae</name>
    <dbReference type="NCBI Taxonomy" id="3127014"/>
    <lineage>
        <taxon>Bacteria</taxon>
        <taxon>Bacillati</taxon>
        <taxon>Candidatus Dormiibacterota</taxon>
        <taxon>Candidatus Dormibacteria</taxon>
        <taxon>Candidatus Aeolococcales</taxon>
        <taxon>Candidatus Aeolococcaceae</taxon>
        <taxon>Candidatus Amunia</taxon>
    </lineage>
</organism>
<name>A0A934KHZ0_9BACT</name>
<sequence>MGPSKPTTIAFYLPQFHPIPENDGWYGKGFTEWRNVVNARPLFPGHYQPHIPSDLGFYDLRVPETREQQARMASAHGIDAFCYYHYWFESHRPLHRVIDEVMQYNAPDMPFCLAWANENWSRHWDATAHEVLLKQTYNEADDDAHAVFLGQAMLHPLYLRVDGRPVLFIYRIQAMPNPKRTLRRWRELWAAHGLTDVQIIKADTHANFDDPHDFGADSACEFLPHGLVHIPKTHIKGSHEGNEIWAYEDVMRHCLSAQRPAWRRYECVVPNWDNTPRRGDGRSVILHGSTPDLYERWLTAVYRRAPADGIVLINAWNEWAEGAHLEPDIRYGDAYLKATARAIGVVDDHPGEVATPIRAGPASRSERLERLYMDGLEVQTRLQRRLSRLEAMFERQVHHARHDAEQTMAALRDDAVVLTREIDRLRARLAEHTRDGDR</sequence>
<dbReference type="EMBL" id="JAEKNN010000051">
    <property type="protein sequence ID" value="MBJ7609791.1"/>
    <property type="molecule type" value="Genomic_DNA"/>
</dbReference>
<evidence type="ECO:0000313" key="3">
    <source>
        <dbReference type="Proteomes" id="UP000614410"/>
    </source>
</evidence>
<comment type="caution">
    <text evidence="2">The sequence shown here is derived from an EMBL/GenBank/DDBJ whole genome shotgun (WGS) entry which is preliminary data.</text>
</comment>
<dbReference type="PANTHER" id="PTHR41244">
    <property type="entry name" value="RHAMNAN SYNTHESIS F"/>
    <property type="match status" value="1"/>
</dbReference>
<gene>
    <name evidence="2" type="ORF">JF887_10255</name>
</gene>
<proteinExistence type="predicted"/>
<evidence type="ECO:0000313" key="2">
    <source>
        <dbReference type="EMBL" id="MBJ7609791.1"/>
    </source>
</evidence>
<evidence type="ECO:0000256" key="1">
    <source>
        <dbReference type="SAM" id="Coils"/>
    </source>
</evidence>
<keyword evidence="2" id="KW-0378">Hydrolase</keyword>